<evidence type="ECO:0000313" key="2">
    <source>
        <dbReference type="EMBL" id="PWN35195.1"/>
    </source>
</evidence>
<dbReference type="Gene3D" id="3.90.950.20">
    <property type="entry name" value="CinA-like"/>
    <property type="match status" value="1"/>
</dbReference>
<dbReference type="InterPro" id="IPR036653">
    <property type="entry name" value="CinA-like_C"/>
</dbReference>
<feature type="domain" description="CinA C-terminal" evidence="1">
    <location>
        <begin position="10"/>
        <end position="164"/>
    </location>
</feature>
<dbReference type="GeneID" id="37020464"/>
<sequence>MSYPTPELQPLLEEIGSLLNETGQTLAIAESTTGGLLSAALLSVNGAAGWYKGGAVLYTLDARSEYAGWTKEDVENYRGPTEGVASTLANGVKKRLNATLCIGEAGIAGPMSPSRRLPPGLTCLAIARDDGPPITKTVMTGVRDRIVNMHAFTEEALKLLHETLTKMKQGNAKL</sequence>
<accession>A0A316VI59</accession>
<dbReference type="NCBIfam" id="TIGR00199">
    <property type="entry name" value="PncC_domain"/>
    <property type="match status" value="1"/>
</dbReference>
<dbReference type="InterPro" id="IPR008136">
    <property type="entry name" value="CinA_C"/>
</dbReference>
<evidence type="ECO:0000259" key="1">
    <source>
        <dbReference type="Pfam" id="PF02464"/>
    </source>
</evidence>
<proteinExistence type="predicted"/>
<dbReference type="Proteomes" id="UP000245771">
    <property type="component" value="Unassembled WGS sequence"/>
</dbReference>
<dbReference type="AlphaFoldDB" id="A0A316VI59"/>
<dbReference type="RefSeq" id="XP_025355497.1">
    <property type="nucleotide sequence ID" value="XM_025498683.1"/>
</dbReference>
<dbReference type="Pfam" id="PF02464">
    <property type="entry name" value="CinA"/>
    <property type="match status" value="1"/>
</dbReference>
<name>A0A316VI59_9BASI</name>
<dbReference type="STRING" id="1280837.A0A316VI59"/>
<dbReference type="OrthoDB" id="2350783at2759"/>
<gene>
    <name evidence="2" type="ORF">FA14DRAFT_160450</name>
</gene>
<dbReference type="InParanoid" id="A0A316VI59"/>
<dbReference type="EMBL" id="KZ819603">
    <property type="protein sequence ID" value="PWN35195.1"/>
    <property type="molecule type" value="Genomic_DNA"/>
</dbReference>
<evidence type="ECO:0000313" key="3">
    <source>
        <dbReference type="Proteomes" id="UP000245771"/>
    </source>
</evidence>
<keyword evidence="3" id="KW-1185">Reference proteome</keyword>
<organism evidence="2 3">
    <name type="scientific">Meira miltonrushii</name>
    <dbReference type="NCBI Taxonomy" id="1280837"/>
    <lineage>
        <taxon>Eukaryota</taxon>
        <taxon>Fungi</taxon>
        <taxon>Dikarya</taxon>
        <taxon>Basidiomycota</taxon>
        <taxon>Ustilaginomycotina</taxon>
        <taxon>Exobasidiomycetes</taxon>
        <taxon>Exobasidiales</taxon>
        <taxon>Brachybasidiaceae</taxon>
        <taxon>Meira</taxon>
    </lineage>
</organism>
<dbReference type="SUPFAM" id="SSF142433">
    <property type="entry name" value="CinA-like"/>
    <property type="match status" value="1"/>
</dbReference>
<protein>
    <recommendedName>
        <fullName evidence="1">CinA C-terminal domain-containing protein</fullName>
    </recommendedName>
</protein>
<reference evidence="2 3" key="1">
    <citation type="journal article" date="2018" name="Mol. Biol. Evol.">
        <title>Broad Genomic Sampling Reveals a Smut Pathogenic Ancestry of the Fungal Clade Ustilaginomycotina.</title>
        <authorList>
            <person name="Kijpornyongpan T."/>
            <person name="Mondo S.J."/>
            <person name="Barry K."/>
            <person name="Sandor L."/>
            <person name="Lee J."/>
            <person name="Lipzen A."/>
            <person name="Pangilinan J."/>
            <person name="LaButti K."/>
            <person name="Hainaut M."/>
            <person name="Henrissat B."/>
            <person name="Grigoriev I.V."/>
            <person name="Spatafora J.W."/>
            <person name="Aime M.C."/>
        </authorList>
    </citation>
    <scope>NUCLEOTIDE SEQUENCE [LARGE SCALE GENOMIC DNA]</scope>
    <source>
        <strain evidence="2 3">MCA 3882</strain>
    </source>
</reference>